<feature type="domain" description="ABC transmembrane type-1" evidence="8">
    <location>
        <begin position="92"/>
        <end position="307"/>
    </location>
</feature>
<dbReference type="GO" id="GO:0005886">
    <property type="term" value="C:plasma membrane"/>
    <property type="evidence" value="ECO:0007669"/>
    <property type="project" value="UniProtKB-SubCell"/>
</dbReference>
<evidence type="ECO:0000259" key="8">
    <source>
        <dbReference type="PROSITE" id="PS50928"/>
    </source>
</evidence>
<dbReference type="InterPro" id="IPR035906">
    <property type="entry name" value="MetI-like_sf"/>
</dbReference>
<dbReference type="PANTHER" id="PTHR30193:SF37">
    <property type="entry name" value="INNER MEMBRANE ABC TRANSPORTER PERMEASE PROTEIN YCJO"/>
    <property type="match status" value="1"/>
</dbReference>
<organism evidence="9 10">
    <name type="scientific">Inconstantimicrobium porci</name>
    <dbReference type="NCBI Taxonomy" id="2652291"/>
    <lineage>
        <taxon>Bacteria</taxon>
        <taxon>Bacillati</taxon>
        <taxon>Bacillota</taxon>
        <taxon>Clostridia</taxon>
        <taxon>Eubacteriales</taxon>
        <taxon>Clostridiaceae</taxon>
        <taxon>Inconstantimicrobium</taxon>
    </lineage>
</organism>
<dbReference type="PROSITE" id="PS50928">
    <property type="entry name" value="ABC_TM1"/>
    <property type="match status" value="1"/>
</dbReference>
<evidence type="ECO:0000256" key="2">
    <source>
        <dbReference type="ARBA" id="ARBA00022448"/>
    </source>
</evidence>
<sequence length="316" mass="36187">MQRTVKTTFIPKKLTPKQKVKKGLKQWGEVAPYILIGMILVLIFVIYPQIKNIYMSFTKYNLIPGTKSPFVGLDNYKLALIGDEKEKFWLAFRNVILYGVFTIPLGMLIGLIMAVLINSVKKFNLFYRGALYLPVLVDWIVVAIIFIYIFQDGDHGLANYFLLKLHIIKEPVAWLQNTWTANAVIWILGIWKNVGWTMFIYLAALQGISKEVYEAAAIDGSKPVQTFFKITLPLLKNTTYYILINLIIGSFNVFIAVYMITQGGPLGTTDVLQNYMYNQAFKYFNFGYACALSVIIGLSIIILTIARNKFFKYERN</sequence>
<evidence type="ECO:0000313" key="10">
    <source>
        <dbReference type="Proteomes" id="UP000460287"/>
    </source>
</evidence>
<keyword evidence="2 7" id="KW-0813">Transport</keyword>
<evidence type="ECO:0000256" key="5">
    <source>
        <dbReference type="ARBA" id="ARBA00022989"/>
    </source>
</evidence>
<proteinExistence type="inferred from homology"/>
<feature type="transmembrane region" description="Helical" evidence="7">
    <location>
        <begin position="95"/>
        <end position="117"/>
    </location>
</feature>
<dbReference type="Proteomes" id="UP000460287">
    <property type="component" value="Unassembled WGS sequence"/>
</dbReference>
<feature type="transmembrane region" description="Helical" evidence="7">
    <location>
        <begin position="280"/>
        <end position="306"/>
    </location>
</feature>
<feature type="transmembrane region" description="Helical" evidence="7">
    <location>
        <begin position="183"/>
        <end position="204"/>
    </location>
</feature>
<dbReference type="Gene3D" id="1.10.3720.10">
    <property type="entry name" value="MetI-like"/>
    <property type="match status" value="1"/>
</dbReference>
<evidence type="ECO:0000256" key="3">
    <source>
        <dbReference type="ARBA" id="ARBA00022475"/>
    </source>
</evidence>
<evidence type="ECO:0000256" key="1">
    <source>
        <dbReference type="ARBA" id="ARBA00004651"/>
    </source>
</evidence>
<keyword evidence="3" id="KW-1003">Cell membrane</keyword>
<keyword evidence="5 7" id="KW-1133">Transmembrane helix</keyword>
<evidence type="ECO:0000256" key="6">
    <source>
        <dbReference type="ARBA" id="ARBA00023136"/>
    </source>
</evidence>
<dbReference type="CDD" id="cd06261">
    <property type="entry name" value="TM_PBP2"/>
    <property type="match status" value="1"/>
</dbReference>
<dbReference type="InterPro" id="IPR051393">
    <property type="entry name" value="ABC_transporter_permease"/>
</dbReference>
<accession>A0A7X2MYN2</accession>
<evidence type="ECO:0000313" key="9">
    <source>
        <dbReference type="EMBL" id="MSR91480.1"/>
    </source>
</evidence>
<comment type="similarity">
    <text evidence="7">Belongs to the binding-protein-dependent transport system permease family.</text>
</comment>
<dbReference type="EMBL" id="VULX01000011">
    <property type="protein sequence ID" value="MSR91480.1"/>
    <property type="molecule type" value="Genomic_DNA"/>
</dbReference>
<comment type="caution">
    <text evidence="9">The sequence shown here is derived from an EMBL/GenBank/DDBJ whole genome shotgun (WGS) entry which is preliminary data.</text>
</comment>
<dbReference type="RefSeq" id="WP_154531370.1">
    <property type="nucleotide sequence ID" value="NZ_JAXFSD010000145.1"/>
</dbReference>
<dbReference type="AlphaFoldDB" id="A0A7X2MYN2"/>
<reference evidence="9 10" key="1">
    <citation type="submission" date="2019-08" db="EMBL/GenBank/DDBJ databases">
        <title>In-depth cultivation of the pig gut microbiome towards novel bacterial diversity and tailored functional studies.</title>
        <authorList>
            <person name="Wylensek D."/>
            <person name="Hitch T.C.A."/>
            <person name="Clavel T."/>
        </authorList>
    </citation>
    <scope>NUCLEOTIDE SEQUENCE [LARGE SCALE GENOMIC DNA]</scope>
    <source>
        <strain evidence="9 10">WCA-383-APC-5B</strain>
    </source>
</reference>
<feature type="transmembrane region" description="Helical" evidence="7">
    <location>
        <begin position="239"/>
        <end position="260"/>
    </location>
</feature>
<dbReference type="PANTHER" id="PTHR30193">
    <property type="entry name" value="ABC TRANSPORTER PERMEASE PROTEIN"/>
    <property type="match status" value="1"/>
</dbReference>
<comment type="subcellular location">
    <subcellularLocation>
        <location evidence="1 7">Cell membrane</location>
        <topology evidence="1 7">Multi-pass membrane protein</topology>
    </subcellularLocation>
</comment>
<keyword evidence="4 7" id="KW-0812">Transmembrane</keyword>
<keyword evidence="6 7" id="KW-0472">Membrane</keyword>
<dbReference type="SUPFAM" id="SSF161098">
    <property type="entry name" value="MetI-like"/>
    <property type="match status" value="1"/>
</dbReference>
<dbReference type="GO" id="GO:0055085">
    <property type="term" value="P:transmembrane transport"/>
    <property type="evidence" value="ECO:0007669"/>
    <property type="project" value="InterPro"/>
</dbReference>
<protein>
    <submittedName>
        <fullName evidence="9">Sugar ABC transporter permease</fullName>
    </submittedName>
</protein>
<name>A0A7X2MYN2_9CLOT</name>
<keyword evidence="10" id="KW-1185">Reference proteome</keyword>
<feature type="transmembrane region" description="Helical" evidence="7">
    <location>
        <begin position="30"/>
        <end position="50"/>
    </location>
</feature>
<feature type="transmembrane region" description="Helical" evidence="7">
    <location>
        <begin position="129"/>
        <end position="150"/>
    </location>
</feature>
<evidence type="ECO:0000256" key="4">
    <source>
        <dbReference type="ARBA" id="ARBA00022692"/>
    </source>
</evidence>
<gene>
    <name evidence="9" type="ORF">FYJ33_08675</name>
</gene>
<evidence type="ECO:0000256" key="7">
    <source>
        <dbReference type="RuleBase" id="RU363032"/>
    </source>
</evidence>
<dbReference type="Pfam" id="PF00528">
    <property type="entry name" value="BPD_transp_1"/>
    <property type="match status" value="1"/>
</dbReference>
<dbReference type="InterPro" id="IPR000515">
    <property type="entry name" value="MetI-like"/>
</dbReference>